<feature type="signal peptide" evidence="4">
    <location>
        <begin position="1"/>
        <end position="40"/>
    </location>
</feature>
<evidence type="ECO:0000313" key="7">
    <source>
        <dbReference type="Proteomes" id="UP001413721"/>
    </source>
</evidence>
<evidence type="ECO:0000313" key="6">
    <source>
        <dbReference type="EMBL" id="MEN2987901.1"/>
    </source>
</evidence>
<evidence type="ECO:0000256" key="4">
    <source>
        <dbReference type="SAM" id="SignalP"/>
    </source>
</evidence>
<feature type="chain" id="PRO_5046160137" evidence="4">
    <location>
        <begin position="41"/>
        <end position="423"/>
    </location>
</feature>
<keyword evidence="3" id="KW-0813">Transport</keyword>
<dbReference type="EMBL" id="JBBKTW010000002">
    <property type="protein sequence ID" value="MEN2987901.1"/>
    <property type="molecule type" value="Genomic_DNA"/>
</dbReference>
<dbReference type="InterPro" id="IPR051010">
    <property type="entry name" value="BCAA_transport"/>
</dbReference>
<keyword evidence="2 4" id="KW-0732">Signal</keyword>
<accession>A0ABU9YGH9</accession>
<name>A0ABU9YGH9_9PROT</name>
<evidence type="ECO:0000256" key="2">
    <source>
        <dbReference type="ARBA" id="ARBA00022729"/>
    </source>
</evidence>
<feature type="domain" description="Leucine-binding protein" evidence="5">
    <location>
        <begin position="47"/>
        <end position="383"/>
    </location>
</feature>
<sequence length="423" mass="44635">MKMQKDGGSASKRRDLTCRLFAAAAMTVSAVGLTAAPAAAQISGDVVKIGIVNDQSGPLSDLAGPGSVVAARLALEDFKAMTPSLNVQVVSADHQNKADIGVEVVRRWYEADGVDMVVDVGNSAVALAVQSIARDQKKLVIYAAVGTTDITGSQCSPTGLAWLHDNYNLVSGPIRKLVAQGQDKWFFIAADYAFGQNMVKESQSALAAAGGTSVGAVFHPLGNTDYASFLLQAQSSGADVVAFANAGSQLVTSMKQWNEFGMNSGPQRAVAELMFLTDIHGMGLETAQGLTGVTAWYWDLNDETRAFAKRFFDLHGAMPTAPQASVYSSVLHYLKAVAATGTDETSSVVAEMRAAPVDDFYAPGATLRADNKLVHDFYLVQVKKPAELETPWAYYNVVETIAAADAYSPLSESDCSLAAAAGK</sequence>
<reference evidence="6 7" key="1">
    <citation type="submission" date="2024-03" db="EMBL/GenBank/DDBJ databases">
        <title>High-quality draft genome sequencing of Tistrella sp. BH-R2-4.</title>
        <authorList>
            <person name="Dong C."/>
        </authorList>
    </citation>
    <scope>NUCLEOTIDE SEQUENCE [LARGE SCALE GENOMIC DNA]</scope>
    <source>
        <strain evidence="6 7">BH-R2-4</strain>
    </source>
</reference>
<dbReference type="Pfam" id="PF13458">
    <property type="entry name" value="Peripla_BP_6"/>
    <property type="match status" value="1"/>
</dbReference>
<dbReference type="InterPro" id="IPR028082">
    <property type="entry name" value="Peripla_BP_I"/>
</dbReference>
<keyword evidence="7" id="KW-1185">Reference proteome</keyword>
<keyword evidence="3" id="KW-0029">Amino-acid transport</keyword>
<evidence type="ECO:0000256" key="3">
    <source>
        <dbReference type="ARBA" id="ARBA00022970"/>
    </source>
</evidence>
<comment type="similarity">
    <text evidence="1">Belongs to the leucine-binding protein family.</text>
</comment>
<dbReference type="PANTHER" id="PTHR30483">
    <property type="entry name" value="LEUCINE-SPECIFIC-BINDING PROTEIN"/>
    <property type="match status" value="1"/>
</dbReference>
<dbReference type="Proteomes" id="UP001413721">
    <property type="component" value="Unassembled WGS sequence"/>
</dbReference>
<evidence type="ECO:0000259" key="5">
    <source>
        <dbReference type="Pfam" id="PF13458"/>
    </source>
</evidence>
<evidence type="ECO:0000256" key="1">
    <source>
        <dbReference type="ARBA" id="ARBA00010062"/>
    </source>
</evidence>
<dbReference type="CDD" id="cd06327">
    <property type="entry name" value="PBP1_SBP-like"/>
    <property type="match status" value="1"/>
</dbReference>
<comment type="caution">
    <text evidence="6">The sequence shown here is derived from an EMBL/GenBank/DDBJ whole genome shotgun (WGS) entry which is preliminary data.</text>
</comment>
<proteinExistence type="inferred from homology"/>
<protein>
    <submittedName>
        <fullName evidence="6">ABC transporter substrate-binding protein</fullName>
    </submittedName>
</protein>
<dbReference type="SUPFAM" id="SSF53822">
    <property type="entry name" value="Periplasmic binding protein-like I"/>
    <property type="match status" value="1"/>
</dbReference>
<dbReference type="Gene3D" id="3.40.50.2300">
    <property type="match status" value="2"/>
</dbReference>
<organism evidence="6 7">
    <name type="scientific">Tistrella arctica</name>
    <dbReference type="NCBI Taxonomy" id="3133430"/>
    <lineage>
        <taxon>Bacteria</taxon>
        <taxon>Pseudomonadati</taxon>
        <taxon>Pseudomonadota</taxon>
        <taxon>Alphaproteobacteria</taxon>
        <taxon>Geminicoccales</taxon>
        <taxon>Geminicoccaceae</taxon>
        <taxon>Tistrella</taxon>
    </lineage>
</organism>
<dbReference type="InterPro" id="IPR028081">
    <property type="entry name" value="Leu-bd"/>
</dbReference>
<dbReference type="RefSeq" id="WP_345932626.1">
    <property type="nucleotide sequence ID" value="NZ_JBBKTV010000003.1"/>
</dbReference>
<gene>
    <name evidence="6" type="ORF">WG926_06270</name>
</gene>
<dbReference type="PANTHER" id="PTHR30483:SF6">
    <property type="entry name" value="PERIPLASMIC BINDING PROTEIN OF ABC TRANSPORTER FOR NATURAL AMINO ACIDS"/>
    <property type="match status" value="1"/>
</dbReference>